<keyword evidence="1" id="KW-0812">Transmembrane</keyword>
<gene>
    <name evidence="2" type="ORF">TRFO_27334</name>
</gene>
<feature type="transmembrane region" description="Helical" evidence="1">
    <location>
        <begin position="256"/>
        <end position="277"/>
    </location>
</feature>
<feature type="transmembrane region" description="Helical" evidence="1">
    <location>
        <begin position="91"/>
        <end position="116"/>
    </location>
</feature>
<dbReference type="EMBL" id="MLAK01000772">
    <property type="protein sequence ID" value="OHT05022.1"/>
    <property type="molecule type" value="Genomic_DNA"/>
</dbReference>
<evidence type="ECO:0000313" key="2">
    <source>
        <dbReference type="EMBL" id="OHT05022.1"/>
    </source>
</evidence>
<accession>A0A1J4K5R6</accession>
<evidence type="ECO:0008006" key="4">
    <source>
        <dbReference type="Google" id="ProtNLM"/>
    </source>
</evidence>
<sequence>MYASNLTCRYAMTGLGCNVPEMFTLGIFFLGGFLACVYFLFHHYSLKRRSNRRSRIDFSVIFFSTMAIWMLFRGVISIFPFDYTIFSVNIVFTNVSAILFMLPLSFVILILCNILFAYRNPGTKMIIFFKMLFFIFQSAFLLIAVVVSIADAQDNKELVKTMKLWHSCTDFLICMFFAVPAVQLIKAIAVMSIVDKDRKCLGFSTAGIAVFCFIFILRVIYNILGYLDVNPIEHFLDQEIGKAERLPSAAARAFTVIYYLFFDFFAGCLGIAAVVLIEKKDLNIVTDPNYGKQMSDSGVID</sequence>
<proteinExistence type="predicted"/>
<organism evidence="2 3">
    <name type="scientific">Tritrichomonas foetus</name>
    <dbReference type="NCBI Taxonomy" id="1144522"/>
    <lineage>
        <taxon>Eukaryota</taxon>
        <taxon>Metamonada</taxon>
        <taxon>Parabasalia</taxon>
        <taxon>Tritrichomonadida</taxon>
        <taxon>Tritrichomonadidae</taxon>
        <taxon>Tritrichomonas</taxon>
    </lineage>
</organism>
<protein>
    <recommendedName>
        <fullName evidence="4">Integral membrane protein</fullName>
    </recommendedName>
</protein>
<dbReference type="RefSeq" id="XP_068358158.1">
    <property type="nucleotide sequence ID" value="XM_068505483.1"/>
</dbReference>
<keyword evidence="1" id="KW-1133">Transmembrane helix</keyword>
<feature type="transmembrane region" description="Helical" evidence="1">
    <location>
        <begin position="170"/>
        <end position="194"/>
    </location>
</feature>
<dbReference type="Proteomes" id="UP000179807">
    <property type="component" value="Unassembled WGS sequence"/>
</dbReference>
<evidence type="ECO:0000256" key="1">
    <source>
        <dbReference type="SAM" id="Phobius"/>
    </source>
</evidence>
<feature type="transmembrane region" description="Helical" evidence="1">
    <location>
        <begin position="128"/>
        <end position="150"/>
    </location>
</feature>
<dbReference type="VEuPathDB" id="TrichDB:TRFO_27334"/>
<keyword evidence="3" id="KW-1185">Reference proteome</keyword>
<feature type="transmembrane region" description="Helical" evidence="1">
    <location>
        <begin position="201"/>
        <end position="221"/>
    </location>
</feature>
<comment type="caution">
    <text evidence="2">The sequence shown here is derived from an EMBL/GenBank/DDBJ whole genome shotgun (WGS) entry which is preliminary data.</text>
</comment>
<name>A0A1J4K5R6_9EUKA</name>
<dbReference type="AlphaFoldDB" id="A0A1J4K5R6"/>
<feature type="transmembrane region" description="Helical" evidence="1">
    <location>
        <begin position="22"/>
        <end position="44"/>
    </location>
</feature>
<evidence type="ECO:0000313" key="3">
    <source>
        <dbReference type="Proteomes" id="UP000179807"/>
    </source>
</evidence>
<dbReference type="GeneID" id="94840187"/>
<feature type="transmembrane region" description="Helical" evidence="1">
    <location>
        <begin position="56"/>
        <end position="79"/>
    </location>
</feature>
<keyword evidence="1" id="KW-0472">Membrane</keyword>
<reference evidence="2" key="1">
    <citation type="submission" date="2016-10" db="EMBL/GenBank/DDBJ databases">
        <authorList>
            <person name="Benchimol M."/>
            <person name="Almeida L.G."/>
            <person name="Vasconcelos A.T."/>
            <person name="Perreira-Neves A."/>
            <person name="Rosa I.A."/>
            <person name="Tasca T."/>
            <person name="Bogo M.R."/>
            <person name="de Souza W."/>
        </authorList>
    </citation>
    <scope>NUCLEOTIDE SEQUENCE [LARGE SCALE GENOMIC DNA]</scope>
    <source>
        <strain evidence="2">K</strain>
    </source>
</reference>